<dbReference type="PANTHER" id="PTHR13847">
    <property type="entry name" value="SARCOSINE DEHYDROGENASE-RELATED"/>
    <property type="match status" value="1"/>
</dbReference>
<organism evidence="3 4">
    <name type="scientific">Antarcticimicrobium sediminis</name>
    <dbReference type="NCBI Taxonomy" id="2546227"/>
    <lineage>
        <taxon>Bacteria</taxon>
        <taxon>Pseudomonadati</taxon>
        <taxon>Pseudomonadota</taxon>
        <taxon>Alphaproteobacteria</taxon>
        <taxon>Rhodobacterales</taxon>
        <taxon>Paracoccaceae</taxon>
        <taxon>Antarcticimicrobium</taxon>
    </lineage>
</organism>
<evidence type="ECO:0000313" key="3">
    <source>
        <dbReference type="EMBL" id="TDE39742.1"/>
    </source>
</evidence>
<keyword evidence="4" id="KW-1185">Reference proteome</keyword>
<dbReference type="EMBL" id="SMFP01000003">
    <property type="protein sequence ID" value="TDE39742.1"/>
    <property type="molecule type" value="Genomic_DNA"/>
</dbReference>
<reference evidence="3 4" key="1">
    <citation type="submission" date="2019-03" db="EMBL/GenBank/DDBJ databases">
        <authorList>
            <person name="Zhang S."/>
        </authorList>
    </citation>
    <scope>NUCLEOTIDE SEQUENCE [LARGE SCALE GENOMIC DNA]</scope>
    <source>
        <strain evidence="3 4">S4J41</strain>
    </source>
</reference>
<proteinExistence type="predicted"/>
<dbReference type="Pfam" id="PF01266">
    <property type="entry name" value="DAO"/>
    <property type="match status" value="1"/>
</dbReference>
<dbReference type="SUPFAM" id="SSF51905">
    <property type="entry name" value="FAD/NAD(P)-binding domain"/>
    <property type="match status" value="1"/>
</dbReference>
<dbReference type="InterPro" id="IPR036188">
    <property type="entry name" value="FAD/NAD-bd_sf"/>
</dbReference>
<evidence type="ECO:0000259" key="2">
    <source>
        <dbReference type="Pfam" id="PF01266"/>
    </source>
</evidence>
<name>A0A4R5EXU7_9RHOB</name>
<accession>A0A4R5EXU7</accession>
<dbReference type="Gene3D" id="3.30.9.10">
    <property type="entry name" value="D-Amino Acid Oxidase, subunit A, domain 2"/>
    <property type="match status" value="1"/>
</dbReference>
<dbReference type="GO" id="GO:0005737">
    <property type="term" value="C:cytoplasm"/>
    <property type="evidence" value="ECO:0007669"/>
    <property type="project" value="TreeGrafter"/>
</dbReference>
<comment type="caution">
    <text evidence="3">The sequence shown here is derived from an EMBL/GenBank/DDBJ whole genome shotgun (WGS) entry which is preliminary data.</text>
</comment>
<dbReference type="InterPro" id="IPR006076">
    <property type="entry name" value="FAD-dep_OxRdtase"/>
</dbReference>
<dbReference type="OrthoDB" id="9806601at2"/>
<evidence type="ECO:0000313" key="4">
    <source>
        <dbReference type="Proteomes" id="UP000294662"/>
    </source>
</evidence>
<evidence type="ECO:0000256" key="1">
    <source>
        <dbReference type="ARBA" id="ARBA00023002"/>
    </source>
</evidence>
<dbReference type="PRINTS" id="PR00411">
    <property type="entry name" value="PNDRDTASEI"/>
</dbReference>
<sequence>MSAAEQGLWAQTCGEAVQAPPLQGDAQADLVVIGGGFTGVSAALHAAQAGAEVRLLEAKEIGHGGSGRNVGLVNAGLWLPPADIRAQMGQAAGDRLTAALAGAPDLVFSLIVQHGIACEPVRAGTLHCAHSRSGMADLRRRHAQLVASGAPVELLQPAQAGARLGSAAFHGALFDPRAGTLQPLAYARGLARAAVAAGAHLHGQSPARTVRPAQGGWLVETPGGTIRARALLMASNAYHQGGVGMPAPAFTAVHFFQLATAPLPEALRGDILPGGEGGWDTGRIMSSFRMDAAGRMVIGAMGDLGHPGAALHRGWARRKLARLFPALAGQPLEVEWCGRIAMTSDHVPKVVRLGPGALSVFGYSGRGIGPGTLFGRELAQALLSGGDSGLPVPVVDAYGEPCTGLRQAFFETGAALTHLVDARR</sequence>
<dbReference type="RefSeq" id="WP_132827996.1">
    <property type="nucleotide sequence ID" value="NZ_SMFP01000003.1"/>
</dbReference>
<keyword evidence="1" id="KW-0560">Oxidoreductase</keyword>
<dbReference type="PANTHER" id="PTHR13847:SF281">
    <property type="entry name" value="FAD DEPENDENT OXIDOREDUCTASE DOMAIN-CONTAINING PROTEIN"/>
    <property type="match status" value="1"/>
</dbReference>
<dbReference type="Gene3D" id="3.50.50.60">
    <property type="entry name" value="FAD/NAD(P)-binding domain"/>
    <property type="match status" value="1"/>
</dbReference>
<dbReference type="GO" id="GO:0016491">
    <property type="term" value="F:oxidoreductase activity"/>
    <property type="evidence" value="ECO:0007669"/>
    <property type="project" value="UniProtKB-KW"/>
</dbReference>
<dbReference type="Proteomes" id="UP000294662">
    <property type="component" value="Unassembled WGS sequence"/>
</dbReference>
<gene>
    <name evidence="3" type="ORF">E1B25_06745</name>
</gene>
<feature type="domain" description="FAD dependent oxidoreductase" evidence="2">
    <location>
        <begin position="29"/>
        <end position="380"/>
    </location>
</feature>
<dbReference type="AlphaFoldDB" id="A0A4R5EXU7"/>
<protein>
    <submittedName>
        <fullName evidence="3">FAD-binding oxidoreductase</fullName>
    </submittedName>
</protein>